<dbReference type="Proteomes" id="UP000015620">
    <property type="component" value="Chromosome"/>
</dbReference>
<dbReference type="STRING" id="1291379.TPE_0020"/>
<reference evidence="1 2" key="1">
    <citation type="journal article" date="2013" name="PLoS ONE">
        <title>Genome-Wide Relatedness of Treponema pedis, from Gingiva and Necrotic Skin Lesions of Pigs, with the Human Oral Pathogen Treponema denticola.</title>
        <authorList>
            <person name="Svartstrom O."/>
            <person name="Mushtaq M."/>
            <person name="Pringle M."/>
            <person name="Segerman B."/>
        </authorList>
    </citation>
    <scope>NUCLEOTIDE SEQUENCE [LARGE SCALE GENOMIC DNA]</scope>
    <source>
        <strain evidence="1">T A4</strain>
    </source>
</reference>
<keyword evidence="2" id="KW-1185">Reference proteome</keyword>
<dbReference type="Gene3D" id="3.30.70.1230">
    <property type="entry name" value="Nucleotide cyclase"/>
    <property type="match status" value="1"/>
</dbReference>
<protein>
    <recommendedName>
        <fullName evidence="3">Guanylate cyclase domain-containing protein</fullName>
    </recommendedName>
</protein>
<sequence>MNMISLDNIENLTTAVFSDEVIEIDSSTLQGLKKMPVDIFDNVYLGEVKPDAVILCIDIRGFSNFFCAHDEKTVFSLITSFTSNFLSCVNQFGYKCSYYKLLGDGALVIWDKTDSVTLKEAITVFETYNEFLKEELFAPYPELGLGGALVMEQVYKYEISAETSQLKYRDYVGYGINLVCRLQTLADKSELLLNKNLADLGVFTTEIKNCPERIEDIKRLKGVKKEDRENLYFFTGINPSNSFGI</sequence>
<dbReference type="EMBL" id="CP004120">
    <property type="protein sequence ID" value="AGT42523.1"/>
    <property type="molecule type" value="Genomic_DNA"/>
</dbReference>
<name>S5ZWW6_9SPIR</name>
<dbReference type="SUPFAM" id="SSF55073">
    <property type="entry name" value="Nucleotide cyclase"/>
    <property type="match status" value="1"/>
</dbReference>
<organism evidence="1 2">
    <name type="scientific">Treponema pedis str. T A4</name>
    <dbReference type="NCBI Taxonomy" id="1291379"/>
    <lineage>
        <taxon>Bacteria</taxon>
        <taxon>Pseudomonadati</taxon>
        <taxon>Spirochaetota</taxon>
        <taxon>Spirochaetia</taxon>
        <taxon>Spirochaetales</taxon>
        <taxon>Treponemataceae</taxon>
        <taxon>Treponema</taxon>
    </lineage>
</organism>
<dbReference type="AlphaFoldDB" id="S5ZWW6"/>
<dbReference type="KEGG" id="tped:TPE_0020"/>
<evidence type="ECO:0008006" key="3">
    <source>
        <dbReference type="Google" id="ProtNLM"/>
    </source>
</evidence>
<accession>S5ZWW6</accession>
<dbReference type="PATRIC" id="fig|1291379.3.peg.19"/>
<dbReference type="HOGENOM" id="CLU_1115372_0_0_12"/>
<evidence type="ECO:0000313" key="1">
    <source>
        <dbReference type="EMBL" id="AGT42523.1"/>
    </source>
</evidence>
<evidence type="ECO:0000313" key="2">
    <source>
        <dbReference type="Proteomes" id="UP000015620"/>
    </source>
</evidence>
<proteinExistence type="predicted"/>
<gene>
    <name evidence="1" type="ORF">TPE_0020</name>
</gene>
<dbReference type="InterPro" id="IPR029787">
    <property type="entry name" value="Nucleotide_cyclase"/>
</dbReference>